<gene>
    <name evidence="5" type="ORF">IO89_09755</name>
</gene>
<dbReference type="Pfam" id="PF02494">
    <property type="entry name" value="HYR"/>
    <property type="match status" value="1"/>
</dbReference>
<dbReference type="EMBL" id="JPLY01000003">
    <property type="protein sequence ID" value="KFC22221.1"/>
    <property type="molecule type" value="Genomic_DNA"/>
</dbReference>
<dbReference type="Pfam" id="PF18962">
    <property type="entry name" value="Por_Secre_tail"/>
    <property type="match status" value="1"/>
</dbReference>
<feature type="domain" description="HYR" evidence="4">
    <location>
        <begin position="345"/>
        <end position="433"/>
    </location>
</feature>
<evidence type="ECO:0000256" key="2">
    <source>
        <dbReference type="ARBA" id="ARBA00022737"/>
    </source>
</evidence>
<dbReference type="InterPro" id="IPR026444">
    <property type="entry name" value="Secre_tail"/>
</dbReference>
<dbReference type="Pfam" id="PF20009">
    <property type="entry name" value="GEVED"/>
    <property type="match status" value="1"/>
</dbReference>
<evidence type="ECO:0000313" key="6">
    <source>
        <dbReference type="Proteomes" id="UP000028623"/>
    </source>
</evidence>
<accession>A0A085BIC6</accession>
<reference evidence="5 6" key="1">
    <citation type="submission" date="2014-07" db="EMBL/GenBank/DDBJ databases">
        <title>Epilithonimonas lactis LMG 22401 Genome.</title>
        <authorList>
            <person name="Pipes S.E."/>
            <person name="Stropko S.J."/>
        </authorList>
    </citation>
    <scope>NUCLEOTIDE SEQUENCE [LARGE SCALE GENOMIC DNA]</scope>
    <source>
        <strain evidence="5 6">LMG 24401</strain>
    </source>
</reference>
<proteinExistence type="predicted"/>
<dbReference type="RefSeq" id="WP_034975727.1">
    <property type="nucleotide sequence ID" value="NZ_FOFI01000003.1"/>
</dbReference>
<evidence type="ECO:0000256" key="1">
    <source>
        <dbReference type="ARBA" id="ARBA00022729"/>
    </source>
</evidence>
<keyword evidence="2" id="KW-0677">Repeat</keyword>
<evidence type="ECO:0000256" key="3">
    <source>
        <dbReference type="SAM" id="SignalP"/>
    </source>
</evidence>
<protein>
    <recommendedName>
        <fullName evidence="4">HYR domain-containing protein</fullName>
    </recommendedName>
</protein>
<dbReference type="eggNOG" id="COG4733">
    <property type="taxonomic scope" value="Bacteria"/>
</dbReference>
<keyword evidence="1 3" id="KW-0732">Signal</keyword>
<dbReference type="Proteomes" id="UP000028623">
    <property type="component" value="Unassembled WGS sequence"/>
</dbReference>
<keyword evidence="6" id="KW-1185">Reference proteome</keyword>
<organism evidence="5 6">
    <name type="scientific">Epilithonimonas lactis</name>
    <dbReference type="NCBI Taxonomy" id="421072"/>
    <lineage>
        <taxon>Bacteria</taxon>
        <taxon>Pseudomonadati</taxon>
        <taxon>Bacteroidota</taxon>
        <taxon>Flavobacteriia</taxon>
        <taxon>Flavobacteriales</taxon>
        <taxon>Weeksellaceae</taxon>
        <taxon>Chryseobacterium group</taxon>
        <taxon>Epilithonimonas</taxon>
    </lineage>
</organism>
<comment type="caution">
    <text evidence="5">The sequence shown here is derived from an EMBL/GenBank/DDBJ whole genome shotgun (WGS) entry which is preliminary data.</text>
</comment>
<dbReference type="OrthoDB" id="1210035at2"/>
<name>A0A085BIC6_9FLAO</name>
<dbReference type="STRING" id="421072.SAMN04488097_2567"/>
<feature type="signal peptide" evidence="3">
    <location>
        <begin position="1"/>
        <end position="19"/>
    </location>
</feature>
<feature type="chain" id="PRO_5001787108" description="HYR domain-containing protein" evidence="3">
    <location>
        <begin position="20"/>
        <end position="665"/>
    </location>
</feature>
<dbReference type="InterPro" id="IPR003410">
    <property type="entry name" value="HYR_dom"/>
</dbReference>
<dbReference type="PROSITE" id="PS50825">
    <property type="entry name" value="HYR"/>
    <property type="match status" value="1"/>
</dbReference>
<dbReference type="NCBIfam" id="TIGR04183">
    <property type="entry name" value="Por_Secre_tail"/>
    <property type="match status" value="1"/>
</dbReference>
<dbReference type="AlphaFoldDB" id="A0A085BIC6"/>
<evidence type="ECO:0000313" key="5">
    <source>
        <dbReference type="EMBL" id="KFC22221.1"/>
    </source>
</evidence>
<dbReference type="InterPro" id="IPR045474">
    <property type="entry name" value="GEVED"/>
</dbReference>
<sequence length="665" mass="71487">MKKVYLLLLAITAMTGLKAQQMEFRLIDEMGARFYDVNDSGNAIHSGAYYNYTTNETTPTEGGQATNRMNNAGDIAGATAIVISEEESIAMSAYRKNGTWYNIDYFAGETPSSSSFSNANDISQNSKYVTGQIGASGFTSWPFIYDTETNTLTKLSGDNTYVNGRGEAVNNSGIVAGFADREDLVTTGTLWLPAYFEPNGTIHYIDMGTLENGEAADINNAGLIVGYKGTKPFIYDIMTGIYKSFSPPAGFNRAVFTSVSENGIALGYAGDAGNREVIIYHPSLGSGPIFLKDVLIRNGVTITTLDGKLGTGMNISPNGNFVCGFDNTIPPFFAGGWIVNLNNLLLGTNDCAITCPENTEVTIANVTQTSAVVNYTLPIVCGSSPSAGLTTVLVSGFESGAQFPIGTTNVVHNLVDADGKVVYVCSFQVTVKDLYCSASPQWGVDSITKVQFAGIDNSSDPYSASANEYFLDKVGEVYQGSQYPFVLEANTNFGYDYASVFIDWNQNGTFTDAGEVYEVGAMTSDGEDGAQITGDIAVPAVALTGKTRMRVVLNWDVSSTDSCNNETALYGQSEDYMLDVKESLATSDISKNRVSIYPNPVKNVLNFNGAKDISKVEVYNVAGQKVRSVENLSDSKIELSNLTKGTYIIRANVDGLVKSFKFIKE</sequence>
<evidence type="ECO:0000259" key="4">
    <source>
        <dbReference type="PROSITE" id="PS50825"/>
    </source>
</evidence>